<evidence type="ECO:0000313" key="3">
    <source>
        <dbReference type="Proteomes" id="UP000693672"/>
    </source>
</evidence>
<dbReference type="RefSeq" id="WP_218090777.1">
    <property type="nucleotide sequence ID" value="NZ_CAJVAS010000003.1"/>
</dbReference>
<reference evidence="2" key="1">
    <citation type="submission" date="2021-06" db="EMBL/GenBank/DDBJ databases">
        <authorList>
            <person name="Criscuolo A."/>
        </authorList>
    </citation>
    <scope>NUCLEOTIDE SEQUENCE</scope>
    <source>
        <strain evidence="2">CIP111600</strain>
    </source>
</reference>
<comment type="caution">
    <text evidence="2">The sequence shown here is derived from an EMBL/GenBank/DDBJ whole genome shotgun (WGS) entry which is preliminary data.</text>
</comment>
<gene>
    <name evidence="2" type="ORF">PAESOLCIP111_00944</name>
</gene>
<organism evidence="2 3">
    <name type="scientific">Paenibacillus solanacearum</name>
    <dbReference type="NCBI Taxonomy" id="2048548"/>
    <lineage>
        <taxon>Bacteria</taxon>
        <taxon>Bacillati</taxon>
        <taxon>Bacillota</taxon>
        <taxon>Bacilli</taxon>
        <taxon>Bacillales</taxon>
        <taxon>Paenibacillaceae</taxon>
        <taxon>Paenibacillus</taxon>
    </lineage>
</organism>
<dbReference type="EMBL" id="CAJVAS010000003">
    <property type="protein sequence ID" value="CAG7607309.1"/>
    <property type="molecule type" value="Genomic_DNA"/>
</dbReference>
<feature type="chain" id="PRO_5039149772" description="DUF2092 domain-containing protein" evidence="1">
    <location>
        <begin position="26"/>
        <end position="284"/>
    </location>
</feature>
<sequence>MKNKWLTAGACIGIGVMLLAGGAYSARADAPGYEMYKTALQQLHSAASFTVTADVSVTDNGAKVADAQAAVKHNRELETVSVAATVDHLGETHSMNMYRQDGQMIVKSSESDVYKVVERGPTQWKQDGPPQIVGHVIDNVASRMWEHAKVEAADDGGTQITLDLTGSELPVPVKAVSSFILSKAANNPKWEQMPRLSNNTALEQIHIAAKLGPDARMERQTAQFVVTGNDEAGVHHVIAVQLDAHITDVDRTVSDRIDLTDKPLETVQPRNGNHEAIGRGWHRQ</sequence>
<feature type="signal peptide" evidence="1">
    <location>
        <begin position="1"/>
        <end position="25"/>
    </location>
</feature>
<keyword evidence="1" id="KW-0732">Signal</keyword>
<protein>
    <recommendedName>
        <fullName evidence="4">DUF2092 domain-containing protein</fullName>
    </recommendedName>
</protein>
<proteinExistence type="predicted"/>
<dbReference type="AlphaFoldDB" id="A0A916NGG2"/>
<evidence type="ECO:0000256" key="1">
    <source>
        <dbReference type="SAM" id="SignalP"/>
    </source>
</evidence>
<evidence type="ECO:0008006" key="4">
    <source>
        <dbReference type="Google" id="ProtNLM"/>
    </source>
</evidence>
<accession>A0A916NGG2</accession>
<keyword evidence="3" id="KW-1185">Reference proteome</keyword>
<name>A0A916NGG2_9BACL</name>
<dbReference type="Proteomes" id="UP000693672">
    <property type="component" value="Unassembled WGS sequence"/>
</dbReference>
<evidence type="ECO:0000313" key="2">
    <source>
        <dbReference type="EMBL" id="CAG7607309.1"/>
    </source>
</evidence>